<gene>
    <name evidence="7" type="primary">LOC120255905</name>
</gene>
<organism evidence="6 7">
    <name type="scientific">Dioscorea cayennensis subsp. rotundata</name>
    <name type="common">White Guinea yam</name>
    <name type="synonym">Dioscorea rotundata</name>
    <dbReference type="NCBI Taxonomy" id="55577"/>
    <lineage>
        <taxon>Eukaryota</taxon>
        <taxon>Viridiplantae</taxon>
        <taxon>Streptophyta</taxon>
        <taxon>Embryophyta</taxon>
        <taxon>Tracheophyta</taxon>
        <taxon>Spermatophyta</taxon>
        <taxon>Magnoliopsida</taxon>
        <taxon>Liliopsida</taxon>
        <taxon>Dioscoreales</taxon>
        <taxon>Dioscoreaceae</taxon>
        <taxon>Dioscorea</taxon>
    </lineage>
</organism>
<dbReference type="GO" id="GO:0003924">
    <property type="term" value="F:GTPase activity"/>
    <property type="evidence" value="ECO:0007669"/>
    <property type="project" value="TreeGrafter"/>
</dbReference>
<evidence type="ECO:0000256" key="5">
    <source>
        <dbReference type="RuleBase" id="RU365059"/>
    </source>
</evidence>
<dbReference type="Gene3D" id="3.40.50.300">
    <property type="entry name" value="P-loop containing nucleotide triphosphate hydrolases"/>
    <property type="match status" value="1"/>
</dbReference>
<dbReference type="AlphaFoldDB" id="A0AB40AXD8"/>
<keyword evidence="6" id="KW-1185">Reference proteome</keyword>
<dbReference type="Proteomes" id="UP001515500">
    <property type="component" value="Unplaced"/>
</dbReference>
<evidence type="ECO:0000256" key="3">
    <source>
        <dbReference type="ARBA" id="ARBA00022801"/>
    </source>
</evidence>
<keyword evidence="4 5" id="KW-0342">GTP-binding</keyword>
<dbReference type="PANTHER" id="PTHR21231:SF7">
    <property type="entry name" value="GPN-LOOP GTPASE 3"/>
    <property type="match status" value="1"/>
</dbReference>
<name>A0AB40AXD8_DIOCR</name>
<proteinExistence type="inferred from homology"/>
<evidence type="ECO:0000256" key="1">
    <source>
        <dbReference type="ARBA" id="ARBA00005290"/>
    </source>
</evidence>
<reference evidence="7" key="1">
    <citation type="submission" date="2025-08" db="UniProtKB">
        <authorList>
            <consortium name="RefSeq"/>
        </authorList>
    </citation>
    <scope>IDENTIFICATION</scope>
</reference>
<accession>A0AB40AXD8</accession>
<evidence type="ECO:0000313" key="7">
    <source>
        <dbReference type="RefSeq" id="XP_039119605.1"/>
    </source>
</evidence>
<protein>
    <recommendedName>
        <fullName evidence="5">GPN-loop GTPase 3</fullName>
    </recommendedName>
</protein>
<dbReference type="RefSeq" id="XP_039119605.1">
    <property type="nucleotide sequence ID" value="XM_039263671.1"/>
</dbReference>
<comment type="similarity">
    <text evidence="1 5">Belongs to the GPN-loop GTPase family.</text>
</comment>
<dbReference type="GeneID" id="120255905"/>
<dbReference type="SUPFAM" id="SSF52540">
    <property type="entry name" value="P-loop containing nucleoside triphosphate hydrolases"/>
    <property type="match status" value="1"/>
</dbReference>
<dbReference type="InterPro" id="IPR027417">
    <property type="entry name" value="P-loop_NTPase"/>
</dbReference>
<evidence type="ECO:0000256" key="4">
    <source>
        <dbReference type="ARBA" id="ARBA00023134"/>
    </source>
</evidence>
<dbReference type="InterPro" id="IPR004130">
    <property type="entry name" value="Gpn"/>
</dbReference>
<comment type="function">
    <text evidence="5">Small GTPase required for proper nuclear import of RNA polymerase II and III (RNAPII and RNAPIII). May act at an RNAP assembly step prior to nuclear import.</text>
</comment>
<sequence length="155" mass="17690">MGYAQLFIGPTTSSGKSTYCSSLYQHIDIIREVFNLDLAAKYFDNPVAMDIRELISLDDVMEELGLGRNGGLIYCMEYPFSNLDDWLAEELDNYLDDDYLVFYCPDVRAHVPRMTLDELFEQKNDVAQAVLEELKKLLTDALGLLYGQVCSFQCI</sequence>
<comment type="subunit">
    <text evidence="5">Binds to RNA polymerase II (RNAPII).</text>
</comment>
<dbReference type="PANTHER" id="PTHR21231">
    <property type="entry name" value="XPA-BINDING PROTEIN 1-RELATED"/>
    <property type="match status" value="1"/>
</dbReference>
<dbReference type="GO" id="GO:0005525">
    <property type="term" value="F:GTP binding"/>
    <property type="evidence" value="ECO:0007669"/>
    <property type="project" value="UniProtKB-KW"/>
</dbReference>
<keyword evidence="3 5" id="KW-0378">Hydrolase</keyword>
<keyword evidence="2 5" id="KW-0547">Nucleotide-binding</keyword>
<dbReference type="Pfam" id="PF03029">
    <property type="entry name" value="ATP_bind_1"/>
    <property type="match status" value="1"/>
</dbReference>
<evidence type="ECO:0000256" key="2">
    <source>
        <dbReference type="ARBA" id="ARBA00022741"/>
    </source>
</evidence>
<evidence type="ECO:0000313" key="6">
    <source>
        <dbReference type="Proteomes" id="UP001515500"/>
    </source>
</evidence>